<proteinExistence type="predicted"/>
<sequence length="215" mass="22334">MVFLDILFDKLGSQSALIFGRAAASSMTWVGTTSLIRSLGWWVVSLLGTGMSMTLGGFMPAGWAKGLVAVGSRLCPPIGLLLACPPLLQVLARNVPFMEGTAPNMAIRIAISLAGGLRSNLAGLMVLIPAHFLGAVAGLTMVEALLAHPQPDLAYAPTTSASPALHHPLPGGEEVQGADTGTEGLWAQVVFVEALVTAAFVVIYHVVPVMLRLNG</sequence>
<reference evidence="2" key="1">
    <citation type="submission" date="2021-01" db="EMBL/GenBank/DDBJ databases">
        <authorList>
            <person name="Corre E."/>
            <person name="Pelletier E."/>
            <person name="Niang G."/>
            <person name="Scheremetjew M."/>
            <person name="Finn R."/>
            <person name="Kale V."/>
            <person name="Holt S."/>
            <person name="Cochrane G."/>
            <person name="Meng A."/>
            <person name="Brown T."/>
            <person name="Cohen L."/>
        </authorList>
    </citation>
    <scope>NUCLEOTIDE SEQUENCE</scope>
    <source>
        <strain evidence="2">CCMP1661</strain>
    </source>
</reference>
<keyword evidence="1" id="KW-0472">Membrane</keyword>
<keyword evidence="1" id="KW-0812">Transmembrane</keyword>
<name>A0A7S2UXT0_9STRA</name>
<accession>A0A7S2UXT0</accession>
<evidence type="ECO:0000313" key="2">
    <source>
        <dbReference type="EMBL" id="CAD9860348.1"/>
    </source>
</evidence>
<feature type="transmembrane region" description="Helical" evidence="1">
    <location>
        <begin position="185"/>
        <end position="207"/>
    </location>
</feature>
<protein>
    <submittedName>
        <fullName evidence="2">Uncharacterized protein</fullName>
    </submittedName>
</protein>
<gene>
    <name evidence="2" type="ORF">FJAP1339_LOCUS2869</name>
</gene>
<feature type="transmembrane region" description="Helical" evidence="1">
    <location>
        <begin position="39"/>
        <end position="63"/>
    </location>
</feature>
<organism evidence="2">
    <name type="scientific">Fibrocapsa japonica</name>
    <dbReference type="NCBI Taxonomy" id="94617"/>
    <lineage>
        <taxon>Eukaryota</taxon>
        <taxon>Sar</taxon>
        <taxon>Stramenopiles</taxon>
        <taxon>Ochrophyta</taxon>
        <taxon>Raphidophyceae</taxon>
        <taxon>Chattonellales</taxon>
        <taxon>Chattonellaceae</taxon>
        <taxon>Fibrocapsa</taxon>
    </lineage>
</organism>
<dbReference type="AlphaFoldDB" id="A0A7S2UXT0"/>
<keyword evidence="1" id="KW-1133">Transmembrane helix</keyword>
<dbReference type="EMBL" id="HBHR01005872">
    <property type="protein sequence ID" value="CAD9860348.1"/>
    <property type="molecule type" value="Transcribed_RNA"/>
</dbReference>
<feature type="transmembrane region" description="Helical" evidence="1">
    <location>
        <begin position="121"/>
        <end position="142"/>
    </location>
</feature>
<evidence type="ECO:0000256" key="1">
    <source>
        <dbReference type="SAM" id="Phobius"/>
    </source>
</evidence>